<organism evidence="2 3">
    <name type="scientific">Hymenobacter gummosus</name>
    <dbReference type="NCBI Taxonomy" id="1776032"/>
    <lineage>
        <taxon>Bacteria</taxon>
        <taxon>Pseudomonadati</taxon>
        <taxon>Bacteroidota</taxon>
        <taxon>Cytophagia</taxon>
        <taxon>Cytophagales</taxon>
        <taxon>Hymenobacteraceae</taxon>
        <taxon>Hymenobacter</taxon>
    </lineage>
</organism>
<keyword evidence="1" id="KW-0732">Signal</keyword>
<reference evidence="2 3" key="1">
    <citation type="submission" date="2018-12" db="EMBL/GenBank/DDBJ databases">
        <title>Hymenobacter gummosus sp. nov., isolated from a spring.</title>
        <authorList>
            <person name="Nie L."/>
        </authorList>
    </citation>
    <scope>NUCLEOTIDE SEQUENCE [LARGE SCALE GENOMIC DNA]</scope>
    <source>
        <strain evidence="2 3">KCTC 52166</strain>
    </source>
</reference>
<feature type="chain" id="PRO_5019447009" description="Lipoprotein" evidence="1">
    <location>
        <begin position="23"/>
        <end position="215"/>
    </location>
</feature>
<protein>
    <recommendedName>
        <fullName evidence="4">Lipoprotein</fullName>
    </recommendedName>
</protein>
<evidence type="ECO:0008006" key="4">
    <source>
        <dbReference type="Google" id="ProtNLM"/>
    </source>
</evidence>
<accession>A0A431TZ99</accession>
<dbReference type="OrthoDB" id="770120at2"/>
<dbReference type="EMBL" id="RXOF01000011">
    <property type="protein sequence ID" value="RTQ47787.1"/>
    <property type="molecule type" value="Genomic_DNA"/>
</dbReference>
<dbReference type="RefSeq" id="WP_126694545.1">
    <property type="nucleotide sequence ID" value="NZ_RXOF01000011.1"/>
</dbReference>
<evidence type="ECO:0000313" key="2">
    <source>
        <dbReference type="EMBL" id="RTQ47787.1"/>
    </source>
</evidence>
<gene>
    <name evidence="2" type="ORF">EJV47_17860</name>
</gene>
<evidence type="ECO:0000256" key="1">
    <source>
        <dbReference type="SAM" id="SignalP"/>
    </source>
</evidence>
<evidence type="ECO:0000313" key="3">
    <source>
        <dbReference type="Proteomes" id="UP000282184"/>
    </source>
</evidence>
<proteinExistence type="predicted"/>
<dbReference type="Proteomes" id="UP000282184">
    <property type="component" value="Unassembled WGS sequence"/>
</dbReference>
<feature type="signal peptide" evidence="1">
    <location>
        <begin position="1"/>
        <end position="22"/>
    </location>
</feature>
<sequence length="215" mass="23701">MPASTLAAQAFTSCLLLLSVLAGCQPKQRPVAEAAPTGAEPAADTVAGPLARAAIHRQFAQWRQRQVRAGRLWAPDSCKPWLLRGRELPELPLSLPDSAEYSYSFADLNQDGRLDGLMTFVPAQCDGGTGVLWLHLRYEVLALSAARGYRLHDSLRLAQFSRRPAAEKAGFYELDSLGPNRLYATYLEFGPESSACCPKVRRPAVFDFAARRRLR</sequence>
<dbReference type="AlphaFoldDB" id="A0A431TZ99"/>
<comment type="caution">
    <text evidence="2">The sequence shown here is derived from an EMBL/GenBank/DDBJ whole genome shotgun (WGS) entry which is preliminary data.</text>
</comment>
<keyword evidence="3" id="KW-1185">Reference proteome</keyword>
<name>A0A431TZ99_9BACT</name>